<dbReference type="EMBL" id="DS113205">
    <property type="protein sequence ID" value="EAY19725.1"/>
    <property type="molecule type" value="Genomic_DNA"/>
</dbReference>
<evidence type="ECO:0000313" key="2">
    <source>
        <dbReference type="Proteomes" id="UP000001542"/>
    </source>
</evidence>
<gene>
    <name evidence="1" type="ORF">TVAG_433210</name>
</gene>
<reference evidence="1" key="2">
    <citation type="journal article" date="2007" name="Science">
        <title>Draft genome sequence of the sexually transmitted pathogen Trichomonas vaginalis.</title>
        <authorList>
            <person name="Carlton J.M."/>
            <person name="Hirt R.P."/>
            <person name="Silva J.C."/>
            <person name="Delcher A.L."/>
            <person name="Schatz M."/>
            <person name="Zhao Q."/>
            <person name="Wortman J.R."/>
            <person name="Bidwell S.L."/>
            <person name="Alsmark U.C.M."/>
            <person name="Besteiro S."/>
            <person name="Sicheritz-Ponten T."/>
            <person name="Noel C.J."/>
            <person name="Dacks J.B."/>
            <person name="Foster P.G."/>
            <person name="Simillion C."/>
            <person name="Van de Peer Y."/>
            <person name="Miranda-Saavedra D."/>
            <person name="Barton G.J."/>
            <person name="Westrop G.D."/>
            <person name="Mueller S."/>
            <person name="Dessi D."/>
            <person name="Fiori P.L."/>
            <person name="Ren Q."/>
            <person name="Paulsen I."/>
            <person name="Zhang H."/>
            <person name="Bastida-Corcuera F.D."/>
            <person name="Simoes-Barbosa A."/>
            <person name="Brown M.T."/>
            <person name="Hayes R.D."/>
            <person name="Mukherjee M."/>
            <person name="Okumura C.Y."/>
            <person name="Schneider R."/>
            <person name="Smith A.J."/>
            <person name="Vanacova S."/>
            <person name="Villalvazo M."/>
            <person name="Haas B.J."/>
            <person name="Pertea M."/>
            <person name="Feldblyum T.V."/>
            <person name="Utterback T.R."/>
            <person name="Shu C.L."/>
            <person name="Osoegawa K."/>
            <person name="de Jong P.J."/>
            <person name="Hrdy I."/>
            <person name="Horvathova L."/>
            <person name="Zubacova Z."/>
            <person name="Dolezal P."/>
            <person name="Malik S.B."/>
            <person name="Logsdon J.M. Jr."/>
            <person name="Henze K."/>
            <person name="Gupta A."/>
            <person name="Wang C.C."/>
            <person name="Dunne R.L."/>
            <person name="Upcroft J.A."/>
            <person name="Upcroft P."/>
            <person name="White O."/>
            <person name="Salzberg S.L."/>
            <person name="Tang P."/>
            <person name="Chiu C.-H."/>
            <person name="Lee Y.-S."/>
            <person name="Embley T.M."/>
            <person name="Coombs G.H."/>
            <person name="Mottram J.C."/>
            <person name="Tachezy J."/>
            <person name="Fraser-Liggett C.M."/>
            <person name="Johnson P.J."/>
        </authorList>
    </citation>
    <scope>NUCLEOTIDE SEQUENCE [LARGE SCALE GENOMIC DNA]</scope>
    <source>
        <strain evidence="1">G3</strain>
    </source>
</reference>
<evidence type="ECO:0000313" key="1">
    <source>
        <dbReference type="EMBL" id="EAY19725.1"/>
    </source>
</evidence>
<proteinExistence type="predicted"/>
<accession>A2DIW2</accession>
<sequence>MVDANVDNDISLAMISVNARFGDSKAALELYNRWGDRHLFVPVDVKLALIDSLLNSNDIKIALQICDHILQDKQTTNPQQCGQLLKLLSARDLQSDVLRIHEILRQNMVAVDSVGADCVVLAAIRNTKNITEELVDSIAELRPTPSAIVAFSRALKLPLIKRVPWVAMVKSTRVIPLQSDSIDMLSSLIASSMYDAAFQIFSHWAKCGLEANGRLVQLAFIAMQGELDFDNLNMVYNYAREAEVPISPELASNFLLSAIEVGNIAVALSVKDEMDADSVKLCDICVFEESSLQTPQEQPTRPVRVRRRSSTCPKMRMAQDDYIYQQFLADDNDFI</sequence>
<dbReference type="RefSeq" id="XP_001580711.1">
    <property type="nucleotide sequence ID" value="XM_001580661.1"/>
</dbReference>
<dbReference type="InterPro" id="IPR011990">
    <property type="entry name" value="TPR-like_helical_dom_sf"/>
</dbReference>
<dbReference type="KEGG" id="tva:5465254"/>
<protein>
    <submittedName>
        <fullName evidence="1">Uncharacterized protein</fullName>
    </submittedName>
</protein>
<dbReference type="VEuPathDB" id="TrichDB:TVAG_433210"/>
<organism evidence="1 2">
    <name type="scientific">Trichomonas vaginalis (strain ATCC PRA-98 / G3)</name>
    <dbReference type="NCBI Taxonomy" id="412133"/>
    <lineage>
        <taxon>Eukaryota</taxon>
        <taxon>Metamonada</taxon>
        <taxon>Parabasalia</taxon>
        <taxon>Trichomonadida</taxon>
        <taxon>Trichomonadidae</taxon>
        <taxon>Trichomonas</taxon>
    </lineage>
</organism>
<dbReference type="Gene3D" id="1.25.40.10">
    <property type="entry name" value="Tetratricopeptide repeat domain"/>
    <property type="match status" value="1"/>
</dbReference>
<dbReference type="VEuPathDB" id="TrichDB:TVAGG3_0561870"/>
<dbReference type="Proteomes" id="UP000001542">
    <property type="component" value="Unassembled WGS sequence"/>
</dbReference>
<dbReference type="AlphaFoldDB" id="A2DIW2"/>
<keyword evidence="2" id="KW-1185">Reference proteome</keyword>
<dbReference type="InParanoid" id="A2DIW2"/>
<name>A2DIW2_TRIV3</name>
<reference evidence="1" key="1">
    <citation type="submission" date="2006-10" db="EMBL/GenBank/DDBJ databases">
        <authorList>
            <person name="Amadeo P."/>
            <person name="Zhao Q."/>
            <person name="Wortman J."/>
            <person name="Fraser-Liggett C."/>
            <person name="Carlton J."/>
        </authorList>
    </citation>
    <scope>NUCLEOTIDE SEQUENCE</scope>
    <source>
        <strain evidence="1">G3</strain>
    </source>
</reference>
<dbReference type="SMR" id="A2DIW2"/>